<comment type="caution">
    <text evidence="1">The sequence shown here is derived from an EMBL/GenBank/DDBJ whole genome shotgun (WGS) entry which is preliminary data.</text>
</comment>
<evidence type="ECO:0000313" key="3">
    <source>
        <dbReference type="Proteomes" id="UP000663855"/>
    </source>
</evidence>
<evidence type="ECO:0000313" key="1">
    <source>
        <dbReference type="EMBL" id="CAF1086104.1"/>
    </source>
</evidence>
<dbReference type="EMBL" id="CAJNOV010002004">
    <property type="protein sequence ID" value="CAF1086104.1"/>
    <property type="molecule type" value="Genomic_DNA"/>
</dbReference>
<gene>
    <name evidence="2" type="ORF">BYL167_LOCUS20994</name>
    <name evidence="1" type="ORF">CJN711_LOCUS6437</name>
</gene>
<reference evidence="1" key="1">
    <citation type="submission" date="2021-02" db="EMBL/GenBank/DDBJ databases">
        <authorList>
            <person name="Nowell W R."/>
        </authorList>
    </citation>
    <scope>NUCLEOTIDE SEQUENCE</scope>
</reference>
<sequence length="785" mass="91718">MGVETSQHRIVNIKKSPSNTSVNTALPIPKSPSDIEIEYLETFTLVWLDQHIDDDENNRILEKRLRQYITYLVTFDNQKLCEQWLQNRSTDEKIFFIVTGESGKKILPIIHDLRSIIAIYIFCWRPELHINWAKAYSKIRNIISKSEELLEQILRDKIYFENIEDAGGIKILSNQDQNEILNLEKTSFLWYQLFLELLLSSSYIQSPTSSTALLQIILRYHANNENFLNLIKEFEKTYDKEDAIQWLINNTPLERFLTKALREQNISMLFYLRFFLMDIHSQLITHQLESAHVYRKQFMSSTNIAQIQNNRNDYLVFNGFLFTSTQPPDYSLDDIDDIQYQLVLIEIYAEYRDGMPPFACVQQMVNVNNNNNNNNNNNDSTIIFMCGSIFKIILFEENHNSTWNLQLSLIDDKNLSVLNDQKETLRQTKDLSIIANLLERSDQRNKANIFSEHLSRLLPSNKSLTPPINRPANTKAKPQPLSLKNVQFIVTDLSKHLNKFAAAMLSTLQSMTNDSLLIYDNGSDFDSDVTSDKRILLFSTAQCASSTTESFKQKAQIFILEEDTNKVDLKQRFDNSEDLIFELADQLYRYYMLEAKEDSKQGDTYSAKEKEDLANRIHSELKNVFQNISTNTVDDKPTINSRTTFIQLKPRRDTDPIMKTMRKLYKNIVSDVFIFHDAEDCFGHICTAEYSNIVFLIINIQHYEESSITGFEFLENVKHTYRYDPSSIVNDRIICNPKNLRYRFTHDLIGHYNNLGNEFNQRNNTENAKEMFLKAQQLCVLLIER</sequence>
<evidence type="ECO:0000313" key="2">
    <source>
        <dbReference type="EMBL" id="CAF4140413.1"/>
    </source>
</evidence>
<organism evidence="1 3">
    <name type="scientific">Rotaria magnacalcarata</name>
    <dbReference type="NCBI Taxonomy" id="392030"/>
    <lineage>
        <taxon>Eukaryota</taxon>
        <taxon>Metazoa</taxon>
        <taxon>Spiralia</taxon>
        <taxon>Gnathifera</taxon>
        <taxon>Rotifera</taxon>
        <taxon>Eurotatoria</taxon>
        <taxon>Bdelloidea</taxon>
        <taxon>Philodinida</taxon>
        <taxon>Philodinidae</taxon>
        <taxon>Rotaria</taxon>
    </lineage>
</organism>
<protein>
    <submittedName>
        <fullName evidence="1">Uncharacterized protein</fullName>
    </submittedName>
</protein>
<dbReference type="Proteomes" id="UP000663855">
    <property type="component" value="Unassembled WGS sequence"/>
</dbReference>
<dbReference type="EMBL" id="CAJOBH010009414">
    <property type="protein sequence ID" value="CAF4140413.1"/>
    <property type="molecule type" value="Genomic_DNA"/>
</dbReference>
<name>A0A814MYH4_9BILA</name>
<proteinExistence type="predicted"/>
<dbReference type="Proteomes" id="UP000681967">
    <property type="component" value="Unassembled WGS sequence"/>
</dbReference>
<accession>A0A814MYH4</accession>
<dbReference type="AlphaFoldDB" id="A0A814MYH4"/>